<dbReference type="Gene3D" id="3.30.390.30">
    <property type="match status" value="1"/>
</dbReference>
<dbReference type="RefSeq" id="WP_003982914.1">
    <property type="nucleotide sequence ID" value="NZ_CP043497.1"/>
</dbReference>
<keyword evidence="17" id="KW-0411">Iron-sulfur</keyword>
<dbReference type="SUPFAM" id="SSF56014">
    <property type="entry name" value="Nitrite and sulphite reductase 4Fe-4S domain-like"/>
    <property type="match status" value="1"/>
</dbReference>
<dbReference type="InterPro" id="IPR052034">
    <property type="entry name" value="NasD-like"/>
</dbReference>
<dbReference type="InterPro" id="IPR036188">
    <property type="entry name" value="FAD/NAD-bd_sf"/>
</dbReference>
<dbReference type="PROSITE" id="PS51296">
    <property type="entry name" value="RIESKE"/>
    <property type="match status" value="1"/>
</dbReference>
<dbReference type="GeneID" id="66853075"/>
<comment type="similarity">
    <text evidence="6">Belongs to the nitrite and sulfite reductase 4Fe-4S domain family.</text>
</comment>
<comment type="function">
    <text evidence="4">Catalyzes the reduction of sulfite to sulfide, a step in the biosynthesis of sulfur-containing amino acids and cofactors.</text>
</comment>
<dbReference type="NCBIfam" id="TIGR02374">
    <property type="entry name" value="nitri_red_nirB"/>
    <property type="match status" value="1"/>
</dbReference>
<organism evidence="23 24">
    <name type="scientific">Streptomyces rimosus subsp. rimosus</name>
    <dbReference type="NCBI Taxonomy" id="132474"/>
    <lineage>
        <taxon>Bacteria</taxon>
        <taxon>Bacillati</taxon>
        <taxon>Actinomycetota</taxon>
        <taxon>Actinomycetes</taxon>
        <taxon>Kitasatosporales</taxon>
        <taxon>Streptomycetaceae</taxon>
        <taxon>Streptomyces</taxon>
    </lineage>
</organism>
<dbReference type="Gene3D" id="2.102.10.10">
    <property type="entry name" value="Rieske [2Fe-2S] iron-sulphur domain"/>
    <property type="match status" value="1"/>
</dbReference>
<dbReference type="Pfam" id="PF18267">
    <property type="entry name" value="Rubredoxin_C"/>
    <property type="match status" value="1"/>
</dbReference>
<dbReference type="Pfam" id="PF01077">
    <property type="entry name" value="NIR_SIR"/>
    <property type="match status" value="1"/>
</dbReference>
<protein>
    <recommendedName>
        <fullName evidence="7">assimilatory sulfite reductase (ferredoxin)</fullName>
        <ecNumber evidence="7">1.8.7.1</ecNumber>
    </recommendedName>
</protein>
<evidence type="ECO:0000256" key="13">
    <source>
        <dbReference type="ARBA" id="ARBA00022784"/>
    </source>
</evidence>
<dbReference type="InterPro" id="IPR007419">
    <property type="entry name" value="BFD-like_2Fe2S-bd_dom"/>
</dbReference>
<dbReference type="NCBIfam" id="NF011565">
    <property type="entry name" value="PRK14989.1"/>
    <property type="match status" value="1"/>
</dbReference>
<dbReference type="InterPro" id="IPR012744">
    <property type="entry name" value="Nitri_red_NirB"/>
</dbReference>
<dbReference type="InterPro" id="IPR012748">
    <property type="entry name" value="Rieske-like_NirD"/>
</dbReference>
<dbReference type="PRINTS" id="PR00397">
    <property type="entry name" value="SIROHAEM"/>
</dbReference>
<comment type="catalytic activity">
    <reaction evidence="20">
        <text>hydrogen sulfide + 6 oxidized [2Fe-2S]-[ferredoxin] + 3 H2O = sulfite + 6 reduced [2Fe-2S]-[ferredoxin] + 7 H(+)</text>
        <dbReference type="Rhea" id="RHEA:23132"/>
        <dbReference type="Rhea" id="RHEA-COMP:10000"/>
        <dbReference type="Rhea" id="RHEA-COMP:10001"/>
        <dbReference type="ChEBI" id="CHEBI:15377"/>
        <dbReference type="ChEBI" id="CHEBI:15378"/>
        <dbReference type="ChEBI" id="CHEBI:17359"/>
        <dbReference type="ChEBI" id="CHEBI:29919"/>
        <dbReference type="ChEBI" id="CHEBI:33737"/>
        <dbReference type="ChEBI" id="CHEBI:33738"/>
        <dbReference type="EC" id="1.8.7.1"/>
    </reaction>
</comment>
<evidence type="ECO:0000256" key="20">
    <source>
        <dbReference type="ARBA" id="ARBA00049518"/>
    </source>
</evidence>
<dbReference type="SUPFAM" id="SSF55124">
    <property type="entry name" value="Nitrite/Sulfite reductase N-terminal domain-like"/>
    <property type="match status" value="1"/>
</dbReference>
<comment type="cofactor">
    <cofactor evidence="1">
        <name>siroheme</name>
        <dbReference type="ChEBI" id="CHEBI:60052"/>
    </cofactor>
</comment>
<dbReference type="Pfam" id="PF13806">
    <property type="entry name" value="Rieske_2"/>
    <property type="match status" value="1"/>
</dbReference>
<evidence type="ECO:0000256" key="19">
    <source>
        <dbReference type="ARBA" id="ARBA00034078"/>
    </source>
</evidence>
<evidence type="ECO:0000256" key="3">
    <source>
        <dbReference type="ARBA" id="ARBA00001974"/>
    </source>
</evidence>
<dbReference type="InterPro" id="IPR023753">
    <property type="entry name" value="FAD/NAD-binding_dom"/>
</dbReference>
<keyword evidence="10" id="KW-0285">Flavoprotein</keyword>
<sequence length="961" mass="101766">MVSSTDRPTLVLVGHGMVGQRLLEELAVRDALAGPDSTEGPGGADGPDAPGDGRRWRVVILAEEERRAYDRVHLSSLFTGTTPEDLDLADPDFLERHDITLRLGDPATAIDAATRTVTTRRGAAWHYDALVLATGSYAFVPPVPGRDAPGCFVYRTVEDVRAIQEAARGARTAAVIGGGLLGLEAVGALRSLGLETSVVEAAPRLMPGQVDRGGSDVLAHTIEAMGVHVHTDAAITEVWTGADGRVRGLSLSDGGSVQADLIVFSVGVRPRDELARIAGLDVADRGGVVIDAQCRTSVPEIYALGECARAADGNVYGLVAPGYRMAEVLADTLTGAENGFTGADTSTKLKLLGADVASFGDPFAPDAGGSVLWADSGSGVYKKLVLGPDGKLMGGILVGDADAYGTLRPFVGAQLPGPAASFLLPADGSGPVDTTAVLPDDAVICSCNGVTKKALREAVRGGAHDLAAVKKCTGAGTQCGGCVGAVTSIMEAQLAAEGIEAGPGGLCPDFTQTRRELYEIIRVTGIDSFTRLAKEYGVPGPDGKPPHGCAVCRPTVASLLATLGPELGLHHILDGEQAALQDTNDLFLANLQKDGTYSVVPRLPAGEISPEHLIVLGEIAREFGLYTKLTGGQRIDLFGATVDQLPDIWRRLVDAGLESGHAYGKSLRTAKSCAGSRWCRFGQRDSVGMAVELELRYRGLRSPHKLKLAASGCIRECAEAQSKDVGVIATAKGWNLYVGGNGGTKPRHADLLAQDLSDTQLIRTIDRFLMFYIRTAERLERTAAWLERIDGGIDHIRNVVLHDSLGLAEELETQMQRHVDAYRDEWRAVLEDPAKLRRFTSAYPAPAGPAAPGHVQVRTHDGDWRSVCLLDELEPGRGIPVRVGDEPDPIALFRSPDGELFAVSDTDPVSRADVISRGIYGAVDGTPVVTSPMYKQRFDLRTGACLDDESQRLDVRGVRVL</sequence>
<dbReference type="InterPro" id="IPR036922">
    <property type="entry name" value="Rieske_2Fe-2S_sf"/>
</dbReference>
<reference evidence="23 24" key="1">
    <citation type="submission" date="2022-03" db="EMBL/GenBank/DDBJ databases">
        <title>Complete genome of Streptomyces rimosus ssp. rimosus R7 (=ATCC 10970).</title>
        <authorList>
            <person name="Beganovic S."/>
            <person name="Ruckert C."/>
            <person name="Busche T."/>
            <person name="Kalinowski J."/>
            <person name="Wittmann C."/>
        </authorList>
    </citation>
    <scope>NUCLEOTIDE SEQUENCE [LARGE SCALE GENOMIC DNA]</scope>
    <source>
        <strain evidence="23 24">R7</strain>
    </source>
</reference>
<keyword evidence="18" id="KW-0534">Nitrate assimilation</keyword>
<evidence type="ECO:0000256" key="21">
    <source>
        <dbReference type="SAM" id="MobiDB-lite"/>
    </source>
</evidence>
<dbReference type="InterPro" id="IPR005117">
    <property type="entry name" value="NiRdtase/SiRdtase_haem-b_fer"/>
</dbReference>
<keyword evidence="15 23" id="KW-0560">Oxidoreductase</keyword>
<evidence type="ECO:0000256" key="8">
    <source>
        <dbReference type="ARBA" id="ARBA00022485"/>
    </source>
</evidence>
<dbReference type="EC" id="1.8.7.1" evidence="7"/>
<dbReference type="NCBIfam" id="TIGR02378">
    <property type="entry name" value="nirD_assim_sml"/>
    <property type="match status" value="1"/>
</dbReference>
<keyword evidence="12" id="KW-0479">Metal-binding</keyword>
<evidence type="ECO:0000313" key="24">
    <source>
        <dbReference type="Proteomes" id="UP000829494"/>
    </source>
</evidence>
<evidence type="ECO:0000256" key="10">
    <source>
        <dbReference type="ARBA" id="ARBA00022630"/>
    </source>
</evidence>
<dbReference type="PROSITE" id="PS00365">
    <property type="entry name" value="NIR_SIR"/>
    <property type="match status" value="1"/>
</dbReference>
<keyword evidence="14" id="KW-0274">FAD</keyword>
<evidence type="ECO:0000256" key="16">
    <source>
        <dbReference type="ARBA" id="ARBA00023004"/>
    </source>
</evidence>
<evidence type="ECO:0000259" key="22">
    <source>
        <dbReference type="PROSITE" id="PS51296"/>
    </source>
</evidence>
<keyword evidence="13" id="KW-0883">Thioether bond</keyword>
<evidence type="ECO:0000256" key="9">
    <source>
        <dbReference type="ARBA" id="ARBA00022617"/>
    </source>
</evidence>
<comment type="cofactor">
    <cofactor evidence="19">
        <name>[2Fe-2S] cluster</name>
        <dbReference type="ChEBI" id="CHEBI:190135"/>
    </cofactor>
</comment>
<dbReference type="GO" id="GO:0008942">
    <property type="term" value="F:nitrite reductase [NAD(P)H] activity"/>
    <property type="evidence" value="ECO:0007669"/>
    <property type="project" value="UniProtKB-EC"/>
</dbReference>
<dbReference type="PROSITE" id="PS51300">
    <property type="entry name" value="NIRD"/>
    <property type="match status" value="1"/>
</dbReference>
<dbReference type="InterPro" id="IPR041854">
    <property type="entry name" value="BFD-like_2Fe2S-bd_dom_sf"/>
</dbReference>
<comment type="cofactor">
    <cofactor evidence="3">
        <name>FAD</name>
        <dbReference type="ChEBI" id="CHEBI:57692"/>
    </cofactor>
</comment>
<evidence type="ECO:0000256" key="15">
    <source>
        <dbReference type="ARBA" id="ARBA00023002"/>
    </source>
</evidence>
<dbReference type="InterPro" id="IPR017941">
    <property type="entry name" value="Rieske_2Fe-2S"/>
</dbReference>
<evidence type="ECO:0000256" key="7">
    <source>
        <dbReference type="ARBA" id="ARBA00012353"/>
    </source>
</evidence>
<evidence type="ECO:0000256" key="18">
    <source>
        <dbReference type="ARBA" id="ARBA00023063"/>
    </source>
</evidence>
<dbReference type="Gene3D" id="3.90.480.20">
    <property type="match status" value="1"/>
</dbReference>
<accession>A0ABY3ZCB6</accession>
<dbReference type="InterPro" id="IPR006067">
    <property type="entry name" value="NO2/SO3_Rdtase_4Fe4S_dom"/>
</dbReference>
<comment type="cofactor">
    <cofactor evidence="2">
        <name>[4Fe-4S] cluster</name>
        <dbReference type="ChEBI" id="CHEBI:49883"/>
    </cofactor>
</comment>
<dbReference type="Pfam" id="PF07992">
    <property type="entry name" value="Pyr_redox_2"/>
    <property type="match status" value="1"/>
</dbReference>
<evidence type="ECO:0000256" key="14">
    <source>
        <dbReference type="ARBA" id="ARBA00022827"/>
    </source>
</evidence>
<feature type="region of interest" description="Disordered" evidence="21">
    <location>
        <begin position="33"/>
        <end position="54"/>
    </location>
</feature>
<evidence type="ECO:0000256" key="4">
    <source>
        <dbReference type="ARBA" id="ARBA00003247"/>
    </source>
</evidence>
<dbReference type="Gene3D" id="1.10.10.1100">
    <property type="entry name" value="BFD-like [2Fe-2S]-binding domain"/>
    <property type="match status" value="1"/>
</dbReference>
<keyword evidence="16" id="KW-0408">Iron</keyword>
<evidence type="ECO:0000256" key="11">
    <source>
        <dbReference type="ARBA" id="ARBA00022714"/>
    </source>
</evidence>
<evidence type="ECO:0000256" key="1">
    <source>
        <dbReference type="ARBA" id="ARBA00001929"/>
    </source>
</evidence>
<name>A0ABY3ZCB6_STRRM</name>
<evidence type="ECO:0000256" key="17">
    <source>
        <dbReference type="ARBA" id="ARBA00023014"/>
    </source>
</evidence>
<keyword evidence="8" id="KW-0004">4Fe-4S</keyword>
<dbReference type="PRINTS" id="PR00411">
    <property type="entry name" value="PNDRDTASEI"/>
</dbReference>
<evidence type="ECO:0000256" key="5">
    <source>
        <dbReference type="ARBA" id="ARBA00005096"/>
    </source>
</evidence>
<dbReference type="EMBL" id="CP094298">
    <property type="protein sequence ID" value="UNZ07783.1"/>
    <property type="molecule type" value="Genomic_DNA"/>
</dbReference>
<dbReference type="Pfam" id="PF04324">
    <property type="entry name" value="Fer2_BFD"/>
    <property type="match status" value="1"/>
</dbReference>
<comment type="pathway">
    <text evidence="5">Nitrogen metabolism; nitrate reduction (assimilation).</text>
</comment>
<dbReference type="PRINTS" id="PR00368">
    <property type="entry name" value="FADPNR"/>
</dbReference>
<dbReference type="Proteomes" id="UP000829494">
    <property type="component" value="Chromosome"/>
</dbReference>
<dbReference type="InterPro" id="IPR036136">
    <property type="entry name" value="Nit/Sulf_reduc_fer-like_dom_sf"/>
</dbReference>
<evidence type="ECO:0000313" key="23">
    <source>
        <dbReference type="EMBL" id="UNZ07783.1"/>
    </source>
</evidence>
<dbReference type="PANTHER" id="PTHR43809:SF1">
    <property type="entry name" value="NITRITE REDUCTASE (NADH) LARGE SUBUNIT"/>
    <property type="match status" value="1"/>
</dbReference>
<proteinExistence type="inferred from homology"/>
<dbReference type="InterPro" id="IPR045854">
    <property type="entry name" value="NO2/SO3_Rdtase_4Fe4S_sf"/>
</dbReference>
<dbReference type="Gene3D" id="3.30.413.10">
    <property type="entry name" value="Sulfite Reductase Hemoprotein, domain 1"/>
    <property type="match status" value="1"/>
</dbReference>
<keyword evidence="9" id="KW-0349">Heme</keyword>
<evidence type="ECO:0000256" key="2">
    <source>
        <dbReference type="ARBA" id="ARBA00001966"/>
    </source>
</evidence>
<keyword evidence="24" id="KW-1185">Reference proteome</keyword>
<dbReference type="SUPFAM" id="SSF50022">
    <property type="entry name" value="ISP domain"/>
    <property type="match status" value="1"/>
</dbReference>
<feature type="domain" description="Rieske" evidence="22">
    <location>
        <begin position="865"/>
        <end position="961"/>
    </location>
</feature>
<dbReference type="Gene3D" id="3.50.50.60">
    <property type="entry name" value="FAD/NAD(P)-binding domain"/>
    <property type="match status" value="2"/>
</dbReference>
<dbReference type="SUPFAM" id="SSF51905">
    <property type="entry name" value="FAD/NAD(P)-binding domain"/>
    <property type="match status" value="1"/>
</dbReference>
<evidence type="ECO:0000256" key="12">
    <source>
        <dbReference type="ARBA" id="ARBA00022723"/>
    </source>
</evidence>
<evidence type="ECO:0000256" key="6">
    <source>
        <dbReference type="ARBA" id="ARBA00010429"/>
    </source>
</evidence>
<keyword evidence="11" id="KW-0001">2Fe-2S</keyword>
<dbReference type="InterPro" id="IPR006066">
    <property type="entry name" value="NO2/SO3_Rdtase_FeS/sirohaem_BS"/>
</dbReference>
<dbReference type="PANTHER" id="PTHR43809">
    <property type="entry name" value="NITRITE REDUCTASE (NADH) LARGE SUBUNIT"/>
    <property type="match status" value="1"/>
</dbReference>
<dbReference type="InterPro" id="IPR016156">
    <property type="entry name" value="FAD/NAD-linked_Rdtase_dimer_sf"/>
</dbReference>
<dbReference type="InterPro" id="IPR041575">
    <property type="entry name" value="Rubredoxin_C"/>
</dbReference>
<gene>
    <name evidence="23" type="primary">nasD3</name>
    <name evidence="23" type="ORF">SRIMR7_37075</name>
</gene>
<dbReference type="Pfam" id="PF03460">
    <property type="entry name" value="NIR_SIR_ferr"/>
    <property type="match status" value="1"/>
</dbReference>